<name>A0A914QU98_9BILA</name>
<sequence>MKSWVYIDKIHHQLAAAFVSQDPELFDIVFEIEGKKLYADKLILSLNSSTFKSMLSTKDEIKIETYKFEDFKELLTFIYTGECNLTNKNIFIMLDMSEFYQIEDLKELCIEFLSNTKLNFSKVLQLLKTSNSLIQIKGQIQTFIFQNFANLAKFDGFLNADKSIIKKIKKIVAMESNLSKHHEEMFRFIYKWAENQVIKKQQFSNDETFNMNDAIKVEMQEFHFLKIKKYFDFKKMKLNFLHEFVVKITNSHGKSIYCDLSPKQKREIKILKSLNGRESDNDHPLYIFWDKPYLKPSTPSLLKKRNDVQWYLIYIYDFDDLLIGVKHYSDLLEDDYLIAEMFAEKDFDVTRYCKIKIE</sequence>
<organism evidence="2 3">
    <name type="scientific">Panagrolaimus davidi</name>
    <dbReference type="NCBI Taxonomy" id="227884"/>
    <lineage>
        <taxon>Eukaryota</taxon>
        <taxon>Metazoa</taxon>
        <taxon>Ecdysozoa</taxon>
        <taxon>Nematoda</taxon>
        <taxon>Chromadorea</taxon>
        <taxon>Rhabditida</taxon>
        <taxon>Tylenchina</taxon>
        <taxon>Panagrolaimomorpha</taxon>
        <taxon>Panagrolaimoidea</taxon>
        <taxon>Panagrolaimidae</taxon>
        <taxon>Panagrolaimus</taxon>
    </lineage>
</organism>
<evidence type="ECO:0000313" key="2">
    <source>
        <dbReference type="Proteomes" id="UP000887578"/>
    </source>
</evidence>
<dbReference type="SMART" id="SM00225">
    <property type="entry name" value="BTB"/>
    <property type="match status" value="1"/>
</dbReference>
<dbReference type="PANTHER" id="PTHR45632">
    <property type="entry name" value="LD33804P"/>
    <property type="match status" value="1"/>
</dbReference>
<dbReference type="SUPFAM" id="SSF54695">
    <property type="entry name" value="POZ domain"/>
    <property type="match status" value="1"/>
</dbReference>
<feature type="domain" description="BTB" evidence="1">
    <location>
        <begin position="26"/>
        <end position="87"/>
    </location>
</feature>
<dbReference type="WBParaSite" id="PDA_v2.g7705.t1">
    <property type="protein sequence ID" value="PDA_v2.g7705.t1"/>
    <property type="gene ID" value="PDA_v2.g7705"/>
</dbReference>
<dbReference type="Gene3D" id="3.30.710.10">
    <property type="entry name" value="Potassium Channel Kv1.1, Chain A"/>
    <property type="match status" value="1"/>
</dbReference>
<evidence type="ECO:0000259" key="1">
    <source>
        <dbReference type="PROSITE" id="PS50097"/>
    </source>
</evidence>
<proteinExistence type="predicted"/>
<dbReference type="AlphaFoldDB" id="A0A914QU98"/>
<dbReference type="InterPro" id="IPR011333">
    <property type="entry name" value="SKP1/BTB/POZ_sf"/>
</dbReference>
<dbReference type="PROSITE" id="PS50097">
    <property type="entry name" value="BTB"/>
    <property type="match status" value="1"/>
</dbReference>
<accession>A0A914QU98</accession>
<protein>
    <submittedName>
        <fullName evidence="3">BTB domain-containing protein</fullName>
    </submittedName>
</protein>
<dbReference type="Proteomes" id="UP000887578">
    <property type="component" value="Unplaced"/>
</dbReference>
<reference evidence="3" key="1">
    <citation type="submission" date="2022-11" db="UniProtKB">
        <authorList>
            <consortium name="WormBaseParasite"/>
        </authorList>
    </citation>
    <scope>IDENTIFICATION</scope>
</reference>
<keyword evidence="2" id="KW-1185">Reference proteome</keyword>
<evidence type="ECO:0000313" key="3">
    <source>
        <dbReference type="WBParaSite" id="PDA_v2.g7705.t1"/>
    </source>
</evidence>
<dbReference type="Pfam" id="PF00651">
    <property type="entry name" value="BTB"/>
    <property type="match status" value="1"/>
</dbReference>
<dbReference type="InterPro" id="IPR000210">
    <property type="entry name" value="BTB/POZ_dom"/>
</dbReference>